<reference evidence="1" key="1">
    <citation type="submission" date="2020-02" db="EMBL/GenBank/DDBJ databases">
        <authorList>
            <person name="Meier V. D."/>
        </authorList>
    </citation>
    <scope>NUCLEOTIDE SEQUENCE</scope>
    <source>
        <strain evidence="1">AVDCRST_MAG86</strain>
    </source>
</reference>
<dbReference type="AlphaFoldDB" id="A0A6J4UN53"/>
<gene>
    <name evidence="1" type="ORF">AVDCRST_MAG86-372</name>
</gene>
<sequence length="254" mass="27517">MKQVGWVVLLTISLALVWGFAQAQPVSLLQSRPIRSRIETFVVTTDARGNEHLARATSARVAERVRYLVSFTNVTDDKLPASETTLSGPIPAGAAYVEGSATRDNFLVRLARVGENSVQWDVNHDLPPRATVQVQYDVMIRRSALPASPGAAAVPTAEGRILVVYSADVFPLSCDFSVALSNAYGRTRRFARKSYGWRYSFVASPEDRLSLRVRSLCSSGSVTATIRVNDEVFKSATSKPGSGSASVSGSYGER</sequence>
<protein>
    <recommendedName>
        <fullName evidence="2">DUF11 domain-containing protein</fullName>
    </recommendedName>
</protein>
<organism evidence="1">
    <name type="scientific">uncultured Truepera sp</name>
    <dbReference type="NCBI Taxonomy" id="543023"/>
    <lineage>
        <taxon>Bacteria</taxon>
        <taxon>Thermotogati</taxon>
        <taxon>Deinococcota</taxon>
        <taxon>Deinococci</taxon>
        <taxon>Trueperales</taxon>
        <taxon>Trueperaceae</taxon>
        <taxon>Truepera</taxon>
        <taxon>environmental samples</taxon>
    </lineage>
</organism>
<dbReference type="EMBL" id="CADCWP010000013">
    <property type="protein sequence ID" value="CAA9555714.1"/>
    <property type="molecule type" value="Genomic_DNA"/>
</dbReference>
<evidence type="ECO:0000313" key="1">
    <source>
        <dbReference type="EMBL" id="CAA9555714.1"/>
    </source>
</evidence>
<proteinExistence type="predicted"/>
<accession>A0A6J4UN53</accession>
<name>A0A6J4UN53_9DEIN</name>
<evidence type="ECO:0008006" key="2">
    <source>
        <dbReference type="Google" id="ProtNLM"/>
    </source>
</evidence>